<evidence type="ECO:0000313" key="9">
    <source>
        <dbReference type="EMBL" id="AQQ14173.1"/>
    </source>
</evidence>
<feature type="compositionally biased region" description="Basic and acidic residues" evidence="6">
    <location>
        <begin position="28"/>
        <end position="37"/>
    </location>
</feature>
<name>A0A1Q2HTL0_9CORY</name>
<organism evidence="9 10">
    <name type="scientific">Corynebacterium glaucum</name>
    <dbReference type="NCBI Taxonomy" id="187491"/>
    <lineage>
        <taxon>Bacteria</taxon>
        <taxon>Bacillati</taxon>
        <taxon>Actinomycetota</taxon>
        <taxon>Actinomycetes</taxon>
        <taxon>Mycobacteriales</taxon>
        <taxon>Corynebacteriaceae</taxon>
        <taxon>Corynebacterium</taxon>
    </lineage>
</organism>
<evidence type="ECO:0000256" key="5">
    <source>
        <dbReference type="ARBA" id="ARBA00023136"/>
    </source>
</evidence>
<dbReference type="EMBL" id="CP019688">
    <property type="protein sequence ID" value="AQQ14173.1"/>
    <property type="molecule type" value="Genomic_DNA"/>
</dbReference>
<dbReference type="PANTHER" id="PTHR35007">
    <property type="entry name" value="INTEGRAL MEMBRANE PROTEIN-RELATED"/>
    <property type="match status" value="1"/>
</dbReference>
<dbReference type="RefSeq" id="WP_095659064.1">
    <property type="nucleotide sequence ID" value="NZ_BAAAKB010000015.1"/>
</dbReference>
<evidence type="ECO:0000313" key="10">
    <source>
        <dbReference type="Proteomes" id="UP000217209"/>
    </source>
</evidence>
<feature type="domain" description="Type II secretion system protein GspF" evidence="8">
    <location>
        <begin position="52"/>
        <end position="173"/>
    </location>
</feature>
<reference evidence="9 10" key="1">
    <citation type="submission" date="2016-12" db="EMBL/GenBank/DDBJ databases">
        <authorList>
            <person name="Song W.-J."/>
            <person name="Kurnit D.M."/>
        </authorList>
    </citation>
    <scope>NUCLEOTIDE SEQUENCE [LARGE SCALE GENOMIC DNA]</scope>
    <source>
        <strain evidence="9 10">DSM 30827</strain>
    </source>
</reference>
<dbReference type="PANTHER" id="PTHR35007:SF3">
    <property type="entry name" value="POSSIBLE CONSERVED ALANINE RICH MEMBRANE PROTEIN"/>
    <property type="match status" value="1"/>
</dbReference>
<feature type="transmembrane region" description="Helical" evidence="7">
    <location>
        <begin position="154"/>
        <end position="180"/>
    </location>
</feature>
<evidence type="ECO:0000259" key="8">
    <source>
        <dbReference type="Pfam" id="PF00482"/>
    </source>
</evidence>
<evidence type="ECO:0000256" key="2">
    <source>
        <dbReference type="ARBA" id="ARBA00022475"/>
    </source>
</evidence>
<dbReference type="AlphaFoldDB" id="A0A1Q2HTL0"/>
<dbReference type="OrthoDB" id="3267562at2"/>
<dbReference type="Proteomes" id="UP000217209">
    <property type="component" value="Chromosome"/>
</dbReference>
<dbReference type="KEGG" id="cgv:CGLAU_00895"/>
<evidence type="ECO:0000256" key="4">
    <source>
        <dbReference type="ARBA" id="ARBA00022989"/>
    </source>
</evidence>
<dbReference type="InterPro" id="IPR018076">
    <property type="entry name" value="T2SS_GspF_dom"/>
</dbReference>
<keyword evidence="4 7" id="KW-1133">Transmembrane helix</keyword>
<evidence type="ECO:0000256" key="1">
    <source>
        <dbReference type="ARBA" id="ARBA00004651"/>
    </source>
</evidence>
<keyword evidence="10" id="KW-1185">Reference proteome</keyword>
<proteinExistence type="predicted"/>
<evidence type="ECO:0000256" key="7">
    <source>
        <dbReference type="SAM" id="Phobius"/>
    </source>
</evidence>
<keyword evidence="2" id="KW-1003">Cell membrane</keyword>
<evidence type="ECO:0000256" key="6">
    <source>
        <dbReference type="SAM" id="MobiDB-lite"/>
    </source>
</evidence>
<dbReference type="GO" id="GO:0005886">
    <property type="term" value="C:plasma membrane"/>
    <property type="evidence" value="ECO:0007669"/>
    <property type="project" value="UniProtKB-SubCell"/>
</dbReference>
<keyword evidence="5 7" id="KW-0472">Membrane</keyword>
<dbReference type="Pfam" id="PF00482">
    <property type="entry name" value="T2SSF"/>
    <property type="match status" value="1"/>
</dbReference>
<accession>A0A1Q2HTL0</accession>
<protein>
    <submittedName>
        <fullName evidence="9">Bacterial type II secretion system protein F domain protein</fullName>
    </submittedName>
</protein>
<evidence type="ECO:0000256" key="3">
    <source>
        <dbReference type="ARBA" id="ARBA00022692"/>
    </source>
</evidence>
<sequence length="186" mass="19227" precursor="true">MISTLTTLLFAAAIALPPTAPKHRLPARRPERTKNPRDGPQGFNLNRCASDLRLFAACAQAGLPPPHAAAAVADTYAGEAHPWHTTAALLALGAEPERAWSELASVPGGADLASLVTLSNSSGTSLSAGCVRIAERLQAEAADRATAKAERAGVLIAIPLTAFFLPAFFTLGLAPVVISLGSEMLN</sequence>
<keyword evidence="3 7" id="KW-0812">Transmembrane</keyword>
<gene>
    <name evidence="9" type="ORF">CGLAU_00895</name>
</gene>
<feature type="region of interest" description="Disordered" evidence="6">
    <location>
        <begin position="21"/>
        <end position="43"/>
    </location>
</feature>
<comment type="subcellular location">
    <subcellularLocation>
        <location evidence="1">Cell membrane</location>
        <topology evidence="1">Multi-pass membrane protein</topology>
    </subcellularLocation>
</comment>